<proteinExistence type="predicted"/>
<organism evidence="1 2">
    <name type="scientific">Aspergillus tubingensis</name>
    <dbReference type="NCBI Taxonomy" id="5068"/>
    <lineage>
        <taxon>Eukaryota</taxon>
        <taxon>Fungi</taxon>
        <taxon>Dikarya</taxon>
        <taxon>Ascomycota</taxon>
        <taxon>Pezizomycotina</taxon>
        <taxon>Eurotiomycetes</taxon>
        <taxon>Eurotiomycetidae</taxon>
        <taxon>Eurotiales</taxon>
        <taxon>Aspergillaceae</taxon>
        <taxon>Aspergillus</taxon>
        <taxon>Aspergillus subgen. Circumdati</taxon>
    </lineage>
</organism>
<accession>A0A9W6AE04</accession>
<sequence length="89" mass="9783">MAKAKKIGLKDLSVFQDLDIFNNNLGLNDDWYFPSEPSIQIYTGDLGFNNMPTASIANLPTGDPSDVEQTLSKLPTDREAVGKVPVRDI</sequence>
<dbReference type="Proteomes" id="UP001144157">
    <property type="component" value="Unassembled WGS sequence"/>
</dbReference>
<name>A0A9W6AE04_ASPTU</name>
<reference evidence="1" key="1">
    <citation type="submission" date="2022-07" db="EMBL/GenBank/DDBJ databases">
        <title>Taxonomy of Aspergillus series Nigri: significant species reduction supported by multi-species coalescent approaches.</title>
        <authorList>
            <person name="Bian C."/>
            <person name="Kusuya Y."/>
            <person name="Sklenar F."/>
            <person name="D'hooge E."/>
            <person name="Yaguchi T."/>
            <person name="Takahashi H."/>
            <person name="Hubka V."/>
        </authorList>
    </citation>
    <scope>NUCLEOTIDE SEQUENCE</scope>
    <source>
        <strain evidence="1">IFM 56815</strain>
    </source>
</reference>
<evidence type="ECO:0000313" key="2">
    <source>
        <dbReference type="Proteomes" id="UP001144157"/>
    </source>
</evidence>
<gene>
    <name evidence="1" type="ORF">AtubIFM56815_000313</name>
</gene>
<protein>
    <submittedName>
        <fullName evidence="1">Uncharacterized protein</fullName>
    </submittedName>
</protein>
<dbReference type="EMBL" id="BRPE01000001">
    <property type="protein sequence ID" value="GLA79517.1"/>
    <property type="molecule type" value="Genomic_DNA"/>
</dbReference>
<evidence type="ECO:0000313" key="1">
    <source>
        <dbReference type="EMBL" id="GLA79517.1"/>
    </source>
</evidence>
<dbReference type="AlphaFoldDB" id="A0A9W6AE04"/>
<comment type="caution">
    <text evidence="1">The sequence shown here is derived from an EMBL/GenBank/DDBJ whole genome shotgun (WGS) entry which is preliminary data.</text>
</comment>